<evidence type="ECO:0000256" key="8">
    <source>
        <dbReference type="ARBA" id="ARBA00022989"/>
    </source>
</evidence>
<dbReference type="NCBIfam" id="TIGR00810">
    <property type="entry name" value="secG"/>
    <property type="match status" value="1"/>
</dbReference>
<comment type="subcellular location">
    <subcellularLocation>
        <location evidence="1 11">Cell membrane</location>
        <topology evidence="1 11">Multi-pass membrane protein</topology>
    </subcellularLocation>
</comment>
<dbReference type="RefSeq" id="WP_087460660.1">
    <property type="nucleotide sequence ID" value="NZ_CP021425.1"/>
</dbReference>
<dbReference type="AlphaFoldDB" id="A0A1Y0I521"/>
<evidence type="ECO:0000256" key="1">
    <source>
        <dbReference type="ARBA" id="ARBA00004651"/>
    </source>
</evidence>
<organism evidence="13 14">
    <name type="scientific">Oleiphilus messinensis</name>
    <dbReference type="NCBI Taxonomy" id="141451"/>
    <lineage>
        <taxon>Bacteria</taxon>
        <taxon>Pseudomonadati</taxon>
        <taxon>Pseudomonadota</taxon>
        <taxon>Gammaproteobacteria</taxon>
        <taxon>Oceanospirillales</taxon>
        <taxon>Oleiphilaceae</taxon>
        <taxon>Oleiphilus</taxon>
    </lineage>
</organism>
<dbReference type="GO" id="GO:0015450">
    <property type="term" value="F:protein-transporting ATPase activity"/>
    <property type="evidence" value="ECO:0007669"/>
    <property type="project" value="UniProtKB-UniRule"/>
</dbReference>
<name>A0A1Y0I521_9GAMM</name>
<gene>
    <name evidence="13" type="ORF">OLMES_1496</name>
</gene>
<evidence type="ECO:0000256" key="4">
    <source>
        <dbReference type="ARBA" id="ARBA00022448"/>
    </source>
</evidence>
<dbReference type="PANTHER" id="PTHR34182">
    <property type="entry name" value="PROTEIN-EXPORT MEMBRANE PROTEIN SECG"/>
    <property type="match status" value="1"/>
</dbReference>
<evidence type="ECO:0000256" key="5">
    <source>
        <dbReference type="ARBA" id="ARBA00022475"/>
    </source>
</evidence>
<feature type="transmembrane region" description="Helical" evidence="11">
    <location>
        <begin position="54"/>
        <end position="77"/>
    </location>
</feature>
<dbReference type="Proteomes" id="UP000196027">
    <property type="component" value="Chromosome"/>
</dbReference>
<protein>
    <recommendedName>
        <fullName evidence="3 11">Protein-export membrane protein SecG</fullName>
    </recommendedName>
</protein>
<comment type="function">
    <text evidence="11">Involved in protein export. Participates in an early event of protein translocation.</text>
</comment>
<keyword evidence="5 11" id="KW-1003">Cell membrane</keyword>
<keyword evidence="7 11" id="KW-0653">Protein transport</keyword>
<dbReference type="InterPro" id="IPR004692">
    <property type="entry name" value="SecG"/>
</dbReference>
<dbReference type="GO" id="GO:0065002">
    <property type="term" value="P:intracellular protein transmembrane transport"/>
    <property type="evidence" value="ECO:0007669"/>
    <property type="project" value="TreeGrafter"/>
</dbReference>
<keyword evidence="10 11" id="KW-0472">Membrane</keyword>
<evidence type="ECO:0000256" key="3">
    <source>
        <dbReference type="ARBA" id="ARBA00017876"/>
    </source>
</evidence>
<keyword evidence="14" id="KW-1185">Reference proteome</keyword>
<evidence type="ECO:0000256" key="9">
    <source>
        <dbReference type="ARBA" id="ARBA00023010"/>
    </source>
</evidence>
<dbReference type="GO" id="GO:0005886">
    <property type="term" value="C:plasma membrane"/>
    <property type="evidence" value="ECO:0007669"/>
    <property type="project" value="UniProtKB-SubCell"/>
</dbReference>
<evidence type="ECO:0000256" key="10">
    <source>
        <dbReference type="ARBA" id="ARBA00023136"/>
    </source>
</evidence>
<evidence type="ECO:0000256" key="7">
    <source>
        <dbReference type="ARBA" id="ARBA00022927"/>
    </source>
</evidence>
<evidence type="ECO:0000256" key="2">
    <source>
        <dbReference type="ARBA" id="ARBA00008445"/>
    </source>
</evidence>
<evidence type="ECO:0000256" key="12">
    <source>
        <dbReference type="SAM" id="MobiDB-lite"/>
    </source>
</evidence>
<dbReference type="PRINTS" id="PR01651">
    <property type="entry name" value="SECGEXPORT"/>
</dbReference>
<evidence type="ECO:0000256" key="11">
    <source>
        <dbReference type="RuleBase" id="RU365087"/>
    </source>
</evidence>
<comment type="similarity">
    <text evidence="2 11">Belongs to the SecG family.</text>
</comment>
<dbReference type="Pfam" id="PF03840">
    <property type="entry name" value="SecG"/>
    <property type="match status" value="1"/>
</dbReference>
<dbReference type="PANTHER" id="PTHR34182:SF1">
    <property type="entry name" value="PROTEIN-EXPORT MEMBRANE PROTEIN SECG"/>
    <property type="match status" value="1"/>
</dbReference>
<reference evidence="13 14" key="1">
    <citation type="submission" date="2017-05" db="EMBL/GenBank/DDBJ databases">
        <title>Genomic insights into alkan degradation activity of Oleiphilus messinensis.</title>
        <authorList>
            <person name="Kozyavkin S.A."/>
            <person name="Slesarev A.I."/>
            <person name="Golyshin P.N."/>
            <person name="Korzhenkov A."/>
            <person name="Golyshina O.N."/>
            <person name="Toshchakov S.V."/>
        </authorList>
    </citation>
    <scope>NUCLEOTIDE SEQUENCE [LARGE SCALE GENOMIC DNA]</scope>
    <source>
        <strain evidence="13 14">ME102</strain>
    </source>
</reference>
<feature type="region of interest" description="Disordered" evidence="12">
    <location>
        <begin position="101"/>
        <end position="144"/>
    </location>
</feature>
<accession>A0A1Y0I521</accession>
<proteinExistence type="inferred from homology"/>
<dbReference type="OrthoDB" id="9813947at2"/>
<keyword evidence="6 11" id="KW-0812">Transmembrane</keyword>
<evidence type="ECO:0000313" key="13">
    <source>
        <dbReference type="EMBL" id="ARU55572.1"/>
    </source>
</evidence>
<keyword evidence="8 11" id="KW-1133">Transmembrane helix</keyword>
<dbReference type="EMBL" id="CP021425">
    <property type="protein sequence ID" value="ARU55572.1"/>
    <property type="molecule type" value="Genomic_DNA"/>
</dbReference>
<comment type="caution">
    <text evidence="11">Lacks conserved residue(s) required for the propagation of feature annotation.</text>
</comment>
<evidence type="ECO:0000256" key="6">
    <source>
        <dbReference type="ARBA" id="ARBA00022692"/>
    </source>
</evidence>
<feature type="compositionally biased region" description="Low complexity" evidence="12">
    <location>
        <begin position="102"/>
        <end position="119"/>
    </location>
</feature>
<keyword evidence="4 11" id="KW-0813">Transport</keyword>
<dbReference type="GO" id="GO:0043952">
    <property type="term" value="P:protein transport by the Sec complex"/>
    <property type="evidence" value="ECO:0007669"/>
    <property type="project" value="TreeGrafter"/>
</dbReference>
<dbReference type="KEGG" id="ome:OLMES_1496"/>
<sequence length="144" mass="14630">MEWLETLVSVGHVLACAGLVALVLLQHGKGADAGAAFGGGASQTVFGSQGSASFLSRVTAWLAVIFFATSFGLAVFAKQRAESMVDQGLAPELVSVPALDQVSEGEGVSESSSTQLESSELAEKSLPSESGVLESGAESAPELE</sequence>
<evidence type="ECO:0000313" key="14">
    <source>
        <dbReference type="Proteomes" id="UP000196027"/>
    </source>
</evidence>
<dbReference type="GO" id="GO:0009306">
    <property type="term" value="P:protein secretion"/>
    <property type="evidence" value="ECO:0007669"/>
    <property type="project" value="UniProtKB-UniRule"/>
</dbReference>
<keyword evidence="9 11" id="KW-0811">Translocation</keyword>